<feature type="domain" description="HTH araC/xylS-type" evidence="4">
    <location>
        <begin position="246"/>
        <end position="340"/>
    </location>
</feature>
<dbReference type="SUPFAM" id="SSF46689">
    <property type="entry name" value="Homeodomain-like"/>
    <property type="match status" value="2"/>
</dbReference>
<organism evidence="5 6">
    <name type="scientific">Pseudoteredinibacter isoporae</name>
    <dbReference type="NCBI Taxonomy" id="570281"/>
    <lineage>
        <taxon>Bacteria</taxon>
        <taxon>Pseudomonadati</taxon>
        <taxon>Pseudomonadota</taxon>
        <taxon>Gammaproteobacteria</taxon>
        <taxon>Cellvibrionales</taxon>
        <taxon>Cellvibrionaceae</taxon>
        <taxon>Pseudoteredinibacter</taxon>
    </lineage>
</organism>
<dbReference type="InParanoid" id="A0A7X0JT17"/>
<dbReference type="AlphaFoldDB" id="A0A7X0JT17"/>
<evidence type="ECO:0000256" key="3">
    <source>
        <dbReference type="ARBA" id="ARBA00023163"/>
    </source>
</evidence>
<evidence type="ECO:0000313" key="6">
    <source>
        <dbReference type="Proteomes" id="UP000528457"/>
    </source>
</evidence>
<dbReference type="InterPro" id="IPR009057">
    <property type="entry name" value="Homeodomain-like_sf"/>
</dbReference>
<gene>
    <name evidence="5" type="ORF">HNR48_001617</name>
</gene>
<evidence type="ECO:0000256" key="1">
    <source>
        <dbReference type="ARBA" id="ARBA00023015"/>
    </source>
</evidence>
<dbReference type="Proteomes" id="UP000528457">
    <property type="component" value="Unassembled WGS sequence"/>
</dbReference>
<dbReference type="PROSITE" id="PS01124">
    <property type="entry name" value="HTH_ARAC_FAMILY_2"/>
    <property type="match status" value="1"/>
</dbReference>
<keyword evidence="3" id="KW-0804">Transcription</keyword>
<evidence type="ECO:0000256" key="2">
    <source>
        <dbReference type="ARBA" id="ARBA00023125"/>
    </source>
</evidence>
<proteinExistence type="predicted"/>
<sequence length="340" mass="38529">MKQHIRREITDAFASSKDPSLQEMILNNTLDIEAEEFFPGGHITRYHVHNKALYGRQEIVQISRDFSVITSNIEANKASQTSYSGANWLALQLCVAGEYEVSINNNARQILKPGDCRLDILSKRGTLNRFQQGGSRYRNVALYMSLEAFKSHLNVGQHAERMLQQLLQEELIHPHASSTFEASKSLMVSANELSEFGRFGGLRPAYIKAKAIEFMVYAANFARWQGRGVAGLRSRAKLSRSVDIAQKTKAIIDREYSVAHTIDELAQRIGTNRTTLSQAFRTEFQETPMQYRRRLRLEVAKQMLQYHEGSVGEVAEHVGYADASCFIRAYRDHYGMTPGS</sequence>
<dbReference type="Gene3D" id="1.10.10.60">
    <property type="entry name" value="Homeodomain-like"/>
    <property type="match status" value="1"/>
</dbReference>
<dbReference type="InterPro" id="IPR018060">
    <property type="entry name" value="HTH_AraC"/>
</dbReference>
<dbReference type="PROSITE" id="PS00041">
    <property type="entry name" value="HTH_ARAC_FAMILY_1"/>
    <property type="match status" value="1"/>
</dbReference>
<keyword evidence="2 5" id="KW-0238">DNA-binding</keyword>
<dbReference type="InterPro" id="IPR018062">
    <property type="entry name" value="HTH_AraC-typ_CS"/>
</dbReference>
<dbReference type="PANTHER" id="PTHR43280:SF10">
    <property type="entry name" value="REGULATORY PROTEIN POCR"/>
    <property type="match status" value="1"/>
</dbReference>
<protein>
    <submittedName>
        <fullName evidence="5">AraC-like DNA-binding protein</fullName>
    </submittedName>
</protein>
<accession>A0A7X0JT17</accession>
<dbReference type="InterPro" id="IPR020449">
    <property type="entry name" value="Tscrpt_reg_AraC-type_HTH"/>
</dbReference>
<dbReference type="Pfam" id="PF12833">
    <property type="entry name" value="HTH_18"/>
    <property type="match status" value="1"/>
</dbReference>
<name>A0A7X0JT17_9GAMM</name>
<evidence type="ECO:0000259" key="4">
    <source>
        <dbReference type="PROSITE" id="PS01124"/>
    </source>
</evidence>
<comment type="caution">
    <text evidence="5">The sequence shown here is derived from an EMBL/GenBank/DDBJ whole genome shotgun (WGS) entry which is preliminary data.</text>
</comment>
<keyword evidence="6" id="KW-1185">Reference proteome</keyword>
<dbReference type="GO" id="GO:0003700">
    <property type="term" value="F:DNA-binding transcription factor activity"/>
    <property type="evidence" value="ECO:0007669"/>
    <property type="project" value="InterPro"/>
</dbReference>
<reference evidence="5 6" key="1">
    <citation type="submission" date="2020-08" db="EMBL/GenBank/DDBJ databases">
        <title>Genomic Encyclopedia of Type Strains, Phase IV (KMG-IV): sequencing the most valuable type-strain genomes for metagenomic binning, comparative biology and taxonomic classification.</title>
        <authorList>
            <person name="Goeker M."/>
        </authorList>
    </citation>
    <scope>NUCLEOTIDE SEQUENCE [LARGE SCALE GENOMIC DNA]</scope>
    <source>
        <strain evidence="5 6">DSM 22368</strain>
    </source>
</reference>
<dbReference type="EMBL" id="JACHHT010000001">
    <property type="protein sequence ID" value="MBB6521339.1"/>
    <property type="molecule type" value="Genomic_DNA"/>
</dbReference>
<dbReference type="GO" id="GO:0043565">
    <property type="term" value="F:sequence-specific DNA binding"/>
    <property type="evidence" value="ECO:0007669"/>
    <property type="project" value="InterPro"/>
</dbReference>
<keyword evidence="1" id="KW-0805">Transcription regulation</keyword>
<dbReference type="PRINTS" id="PR00032">
    <property type="entry name" value="HTHARAC"/>
</dbReference>
<dbReference type="SMART" id="SM00342">
    <property type="entry name" value="HTH_ARAC"/>
    <property type="match status" value="1"/>
</dbReference>
<dbReference type="RefSeq" id="WP_166848774.1">
    <property type="nucleotide sequence ID" value="NZ_JAAONY010000001.1"/>
</dbReference>
<dbReference type="PANTHER" id="PTHR43280">
    <property type="entry name" value="ARAC-FAMILY TRANSCRIPTIONAL REGULATOR"/>
    <property type="match status" value="1"/>
</dbReference>
<evidence type="ECO:0000313" key="5">
    <source>
        <dbReference type="EMBL" id="MBB6521339.1"/>
    </source>
</evidence>